<protein>
    <submittedName>
        <fullName evidence="1">Amino acid permease family protein</fullName>
    </submittedName>
</protein>
<organism evidence="1 2">
    <name type="scientific">Striga asiatica</name>
    <name type="common">Asiatic witchweed</name>
    <name type="synonym">Buchnera asiatica</name>
    <dbReference type="NCBI Taxonomy" id="4170"/>
    <lineage>
        <taxon>Eukaryota</taxon>
        <taxon>Viridiplantae</taxon>
        <taxon>Streptophyta</taxon>
        <taxon>Embryophyta</taxon>
        <taxon>Tracheophyta</taxon>
        <taxon>Spermatophyta</taxon>
        <taxon>Magnoliopsida</taxon>
        <taxon>eudicotyledons</taxon>
        <taxon>Gunneridae</taxon>
        <taxon>Pentapetalae</taxon>
        <taxon>asterids</taxon>
        <taxon>lamiids</taxon>
        <taxon>Lamiales</taxon>
        <taxon>Orobanchaceae</taxon>
        <taxon>Buchnereae</taxon>
        <taxon>Striga</taxon>
    </lineage>
</organism>
<evidence type="ECO:0000313" key="2">
    <source>
        <dbReference type="Proteomes" id="UP000325081"/>
    </source>
</evidence>
<dbReference type="Proteomes" id="UP000325081">
    <property type="component" value="Unassembled WGS sequence"/>
</dbReference>
<keyword evidence="2" id="KW-1185">Reference proteome</keyword>
<gene>
    <name evidence="1" type="ORF">STAS_31864</name>
</gene>
<name>A0A5A7R9M4_STRAF</name>
<accession>A0A5A7R9M4</accession>
<proteinExistence type="predicted"/>
<reference evidence="2" key="1">
    <citation type="journal article" date="2019" name="Curr. Biol.">
        <title>Genome Sequence of Striga asiatica Provides Insight into the Evolution of Plant Parasitism.</title>
        <authorList>
            <person name="Yoshida S."/>
            <person name="Kim S."/>
            <person name="Wafula E.K."/>
            <person name="Tanskanen J."/>
            <person name="Kim Y.M."/>
            <person name="Honaas L."/>
            <person name="Yang Z."/>
            <person name="Spallek T."/>
            <person name="Conn C.E."/>
            <person name="Ichihashi Y."/>
            <person name="Cheong K."/>
            <person name="Cui S."/>
            <person name="Der J.P."/>
            <person name="Gundlach H."/>
            <person name="Jiao Y."/>
            <person name="Hori C."/>
            <person name="Ishida J.K."/>
            <person name="Kasahara H."/>
            <person name="Kiba T."/>
            <person name="Kim M.S."/>
            <person name="Koo N."/>
            <person name="Laohavisit A."/>
            <person name="Lee Y.H."/>
            <person name="Lumba S."/>
            <person name="McCourt P."/>
            <person name="Mortimer J.C."/>
            <person name="Mutuku J.M."/>
            <person name="Nomura T."/>
            <person name="Sasaki-Sekimoto Y."/>
            <person name="Seto Y."/>
            <person name="Wang Y."/>
            <person name="Wakatake T."/>
            <person name="Sakakibara H."/>
            <person name="Demura T."/>
            <person name="Yamaguchi S."/>
            <person name="Yoneyama K."/>
            <person name="Manabe R.I."/>
            <person name="Nelson D.C."/>
            <person name="Schulman A.H."/>
            <person name="Timko M.P."/>
            <person name="dePamphilis C.W."/>
            <person name="Choi D."/>
            <person name="Shirasu K."/>
        </authorList>
    </citation>
    <scope>NUCLEOTIDE SEQUENCE [LARGE SCALE GENOMIC DNA]</scope>
    <source>
        <strain evidence="2">cv. UVA1</strain>
    </source>
</reference>
<dbReference type="EMBL" id="BKCP01011070">
    <property type="protein sequence ID" value="GER54289.1"/>
    <property type="molecule type" value="Genomic_DNA"/>
</dbReference>
<feature type="non-terminal residue" evidence="1">
    <location>
        <position position="135"/>
    </location>
</feature>
<feature type="non-terminal residue" evidence="1">
    <location>
        <position position="1"/>
    </location>
</feature>
<dbReference type="AlphaFoldDB" id="A0A5A7R9M4"/>
<comment type="caution">
    <text evidence="1">The sequence shown here is derived from an EMBL/GenBank/DDBJ whole genome shotgun (WGS) entry which is preliminary data.</text>
</comment>
<sequence>NFLLTISPFTSSTKEAKFLSELPSFDTPFFITSLTFPISLLNSFDLSPSLLIKIPILSLTSSPVITSPSHKLIPTLQSSTTNFRFVIWSLGSTRPDFDRTMARLTLYPSHYPQIHPAKSHHNTQNYPLSRAARPI</sequence>
<evidence type="ECO:0000313" key="1">
    <source>
        <dbReference type="EMBL" id="GER54289.1"/>
    </source>
</evidence>